<dbReference type="Pfam" id="PF07714">
    <property type="entry name" value="PK_Tyr_Ser-Thr"/>
    <property type="match status" value="1"/>
</dbReference>
<feature type="domain" description="Protein kinase" evidence="11">
    <location>
        <begin position="279"/>
        <end position="400"/>
    </location>
</feature>
<dbReference type="InterPro" id="IPR032675">
    <property type="entry name" value="LRR_dom_sf"/>
</dbReference>
<dbReference type="InterPro" id="IPR000719">
    <property type="entry name" value="Prot_kinase_dom"/>
</dbReference>
<dbReference type="OrthoDB" id="598358at2759"/>
<dbReference type="FunFam" id="3.30.200.20:FF:000428">
    <property type="entry name" value="Inactive LRR receptor-like serine/threonine-protein kinase BIR2"/>
    <property type="match status" value="1"/>
</dbReference>
<dbReference type="InterPro" id="IPR001611">
    <property type="entry name" value="Leu-rich_rpt"/>
</dbReference>
<evidence type="ECO:0000256" key="9">
    <source>
        <dbReference type="ARBA" id="ARBA00023180"/>
    </source>
</evidence>
<dbReference type="Pfam" id="PF00560">
    <property type="entry name" value="LRR_1"/>
    <property type="match status" value="3"/>
</dbReference>
<evidence type="ECO:0000256" key="4">
    <source>
        <dbReference type="ARBA" id="ARBA00022692"/>
    </source>
</evidence>
<feature type="non-terminal residue" evidence="12">
    <location>
        <position position="400"/>
    </location>
</feature>
<keyword evidence="8 10" id="KW-0472">Membrane</keyword>
<feature type="non-terminal residue" evidence="12">
    <location>
        <position position="1"/>
    </location>
</feature>
<dbReference type="Gene3D" id="3.80.10.10">
    <property type="entry name" value="Ribonuclease Inhibitor"/>
    <property type="match status" value="1"/>
</dbReference>
<keyword evidence="4 10" id="KW-0812">Transmembrane</keyword>
<dbReference type="GO" id="GO:0005524">
    <property type="term" value="F:ATP binding"/>
    <property type="evidence" value="ECO:0007669"/>
    <property type="project" value="InterPro"/>
</dbReference>
<dbReference type="Pfam" id="PF08263">
    <property type="entry name" value="LRRNT_2"/>
    <property type="match status" value="1"/>
</dbReference>
<dbReference type="SUPFAM" id="SSF56112">
    <property type="entry name" value="Protein kinase-like (PK-like)"/>
    <property type="match status" value="1"/>
</dbReference>
<keyword evidence="3" id="KW-0433">Leucine-rich repeat</keyword>
<dbReference type="PROSITE" id="PS50011">
    <property type="entry name" value="PROTEIN_KINASE_DOM"/>
    <property type="match status" value="1"/>
</dbReference>
<feature type="transmembrane region" description="Helical" evidence="10">
    <location>
        <begin position="197"/>
        <end position="222"/>
    </location>
</feature>
<comment type="similarity">
    <text evidence="2">Belongs to the RLP family.</text>
</comment>
<dbReference type="GO" id="GO:0016020">
    <property type="term" value="C:membrane"/>
    <property type="evidence" value="ECO:0007669"/>
    <property type="project" value="UniProtKB-SubCell"/>
</dbReference>
<evidence type="ECO:0000256" key="10">
    <source>
        <dbReference type="SAM" id="Phobius"/>
    </source>
</evidence>
<gene>
    <name evidence="12" type="ORF">M569_16115</name>
</gene>
<evidence type="ECO:0000256" key="7">
    <source>
        <dbReference type="ARBA" id="ARBA00022989"/>
    </source>
</evidence>
<evidence type="ECO:0000259" key="11">
    <source>
        <dbReference type="PROSITE" id="PS50011"/>
    </source>
</evidence>
<name>S8DH37_9LAMI</name>
<keyword evidence="6" id="KW-0677">Repeat</keyword>
<evidence type="ECO:0000313" key="12">
    <source>
        <dbReference type="EMBL" id="EPS58697.1"/>
    </source>
</evidence>
<keyword evidence="5" id="KW-0732">Signal</keyword>
<dbReference type="EMBL" id="AUSU01008977">
    <property type="protein sequence ID" value="EPS58697.1"/>
    <property type="molecule type" value="Genomic_DNA"/>
</dbReference>
<evidence type="ECO:0000256" key="8">
    <source>
        <dbReference type="ARBA" id="ARBA00023136"/>
    </source>
</evidence>
<dbReference type="GO" id="GO:0004672">
    <property type="term" value="F:protein kinase activity"/>
    <property type="evidence" value="ECO:0007669"/>
    <property type="project" value="InterPro"/>
</dbReference>
<keyword evidence="7 10" id="KW-1133">Transmembrane helix</keyword>
<dbReference type="FunFam" id="3.80.10.10:FF:000275">
    <property type="entry name" value="Leucine-rich repeat receptor-like protein kinase"/>
    <property type="match status" value="1"/>
</dbReference>
<sequence length="400" mass="43982">SVAQDDVRCLQQVRNSLADPKGSLSSWNFGNDTAGFICHFDGVSCWNDFENRVIGLSLLNFHLGGTVPDSLRLCHTLQTLNLAGNSLYGSIPLQICSWLPYLVTLDLSNNDLTGQIPEDLANCSYLNALILDGNRLSGGIPYQFSTMSRLRRLSLANNDLTGRVPSFNHDLELNYAGNRGLCGGNLGKCGGLSSKSLAIIIAAGIFGAFASLLLGFALWWWYFTRISKRSKRGYGAGKIDDGSNWIEFLRAHKPTQVVLFQKPLVKVKLVDLLAATDDFGPKSVVSSCWTGTTYKAVLPDGSALAIKRLNGCKLGEKQFRMEMNRLGQVRHPNLVPLLGYCLVEDEKILVYKHLSNGTLYATLRDNAASLDWPTRFRIALGAARGLAWLHHGCRPPILHQ</sequence>
<dbReference type="InterPro" id="IPR001245">
    <property type="entry name" value="Ser-Thr/Tyr_kinase_cat_dom"/>
</dbReference>
<comment type="caution">
    <text evidence="12">The sequence shown here is derived from an EMBL/GenBank/DDBJ whole genome shotgun (WGS) entry which is preliminary data.</text>
</comment>
<reference evidence="12 13" key="1">
    <citation type="journal article" date="2013" name="BMC Genomics">
        <title>The miniature genome of a carnivorous plant Genlisea aurea contains a low number of genes and short non-coding sequences.</title>
        <authorList>
            <person name="Leushkin E.V."/>
            <person name="Sutormin R.A."/>
            <person name="Nabieva E.R."/>
            <person name="Penin A.A."/>
            <person name="Kondrashov A.S."/>
            <person name="Logacheva M.D."/>
        </authorList>
    </citation>
    <scope>NUCLEOTIDE SEQUENCE [LARGE SCALE GENOMIC DNA]</scope>
</reference>
<dbReference type="Proteomes" id="UP000015453">
    <property type="component" value="Unassembled WGS sequence"/>
</dbReference>
<evidence type="ECO:0000256" key="3">
    <source>
        <dbReference type="ARBA" id="ARBA00022614"/>
    </source>
</evidence>
<evidence type="ECO:0000256" key="6">
    <source>
        <dbReference type="ARBA" id="ARBA00022737"/>
    </source>
</evidence>
<accession>S8DH37</accession>
<dbReference type="Gene3D" id="3.30.200.20">
    <property type="entry name" value="Phosphorylase Kinase, domain 1"/>
    <property type="match status" value="1"/>
</dbReference>
<protein>
    <recommendedName>
        <fullName evidence="11">Protein kinase domain-containing protein</fullName>
    </recommendedName>
</protein>
<dbReference type="Gene3D" id="1.10.510.10">
    <property type="entry name" value="Transferase(Phosphotransferase) domain 1"/>
    <property type="match status" value="1"/>
</dbReference>
<dbReference type="PANTHER" id="PTHR48007:SF86">
    <property type="entry name" value="(WILD MALAYSIAN BANANA) HYPOTHETICAL PROTEIN"/>
    <property type="match status" value="1"/>
</dbReference>
<evidence type="ECO:0000256" key="5">
    <source>
        <dbReference type="ARBA" id="ARBA00022729"/>
    </source>
</evidence>
<proteinExistence type="inferred from homology"/>
<dbReference type="AlphaFoldDB" id="S8DH37"/>
<comment type="subcellular location">
    <subcellularLocation>
        <location evidence="1">Membrane</location>
        <topology evidence="1">Single-pass type I membrane protein</topology>
    </subcellularLocation>
</comment>
<organism evidence="12 13">
    <name type="scientific">Genlisea aurea</name>
    <dbReference type="NCBI Taxonomy" id="192259"/>
    <lineage>
        <taxon>Eukaryota</taxon>
        <taxon>Viridiplantae</taxon>
        <taxon>Streptophyta</taxon>
        <taxon>Embryophyta</taxon>
        <taxon>Tracheophyta</taxon>
        <taxon>Spermatophyta</taxon>
        <taxon>Magnoliopsida</taxon>
        <taxon>eudicotyledons</taxon>
        <taxon>Gunneridae</taxon>
        <taxon>Pentapetalae</taxon>
        <taxon>asterids</taxon>
        <taxon>lamiids</taxon>
        <taxon>Lamiales</taxon>
        <taxon>Lentibulariaceae</taxon>
        <taxon>Genlisea</taxon>
    </lineage>
</organism>
<dbReference type="InterPro" id="IPR046959">
    <property type="entry name" value="PRK1-6/SRF4-like"/>
</dbReference>
<dbReference type="SUPFAM" id="SSF52058">
    <property type="entry name" value="L domain-like"/>
    <property type="match status" value="1"/>
</dbReference>
<dbReference type="InterPro" id="IPR013210">
    <property type="entry name" value="LRR_N_plant-typ"/>
</dbReference>
<dbReference type="PANTHER" id="PTHR48007">
    <property type="entry name" value="LEUCINE-RICH REPEAT RECEPTOR-LIKE PROTEIN KINASE PXC1"/>
    <property type="match status" value="1"/>
</dbReference>
<evidence type="ECO:0000256" key="1">
    <source>
        <dbReference type="ARBA" id="ARBA00004479"/>
    </source>
</evidence>
<keyword evidence="9" id="KW-0325">Glycoprotein</keyword>
<dbReference type="InterPro" id="IPR011009">
    <property type="entry name" value="Kinase-like_dom_sf"/>
</dbReference>
<keyword evidence="13" id="KW-1185">Reference proteome</keyword>
<evidence type="ECO:0000313" key="13">
    <source>
        <dbReference type="Proteomes" id="UP000015453"/>
    </source>
</evidence>
<evidence type="ECO:0000256" key="2">
    <source>
        <dbReference type="ARBA" id="ARBA00009592"/>
    </source>
</evidence>